<evidence type="ECO:0000313" key="1">
    <source>
        <dbReference type="EMBL" id="EFA45187.1"/>
    </source>
</evidence>
<organism evidence="1 2">
    <name type="scientific">Hallella bergensis DSM 17361</name>
    <dbReference type="NCBI Taxonomy" id="585502"/>
    <lineage>
        <taxon>Bacteria</taxon>
        <taxon>Pseudomonadati</taxon>
        <taxon>Bacteroidota</taxon>
        <taxon>Bacteroidia</taxon>
        <taxon>Bacteroidales</taxon>
        <taxon>Prevotellaceae</taxon>
        <taxon>Hallella</taxon>
    </lineage>
</organism>
<keyword evidence="2" id="KW-1185">Reference proteome</keyword>
<reference evidence="1 2" key="1">
    <citation type="submission" date="2009-10" db="EMBL/GenBank/DDBJ databases">
        <authorList>
            <person name="Qin X."/>
            <person name="Bachman B."/>
            <person name="Battles P."/>
            <person name="Bell A."/>
            <person name="Bess C."/>
            <person name="Bickham C."/>
            <person name="Chaboub L."/>
            <person name="Chen D."/>
            <person name="Coyle M."/>
            <person name="Deiros D.R."/>
            <person name="Dinh H."/>
            <person name="Forbes L."/>
            <person name="Fowler G."/>
            <person name="Francisco L."/>
            <person name="Fu Q."/>
            <person name="Gubbala S."/>
            <person name="Hale W."/>
            <person name="Han Y."/>
            <person name="Hemphill L."/>
            <person name="Highlander S.K."/>
            <person name="Hirani K."/>
            <person name="Hogues M."/>
            <person name="Jackson L."/>
            <person name="Jakkamsetti A."/>
            <person name="Javaid M."/>
            <person name="Jiang H."/>
            <person name="Korchina V."/>
            <person name="Kovar C."/>
            <person name="Lara F."/>
            <person name="Lee S."/>
            <person name="Mata R."/>
            <person name="Mathew T."/>
            <person name="Moen C."/>
            <person name="Morales K."/>
            <person name="Munidasa M."/>
            <person name="Nazareth L."/>
            <person name="Ngo R."/>
            <person name="Nguyen L."/>
            <person name="Okwuonu G."/>
            <person name="Ongeri F."/>
            <person name="Patil S."/>
            <person name="Petrosino J."/>
            <person name="Pham C."/>
            <person name="Pham P."/>
            <person name="Pu L.-L."/>
            <person name="Puazo M."/>
            <person name="Raj R."/>
            <person name="Reid J."/>
            <person name="Rouhana J."/>
            <person name="Saada N."/>
            <person name="Shang Y."/>
            <person name="Simmons D."/>
            <person name="Thornton R."/>
            <person name="Warren J."/>
            <person name="Weissenberger G."/>
            <person name="Zhang J."/>
            <person name="Zhang L."/>
            <person name="Zhou C."/>
            <person name="Zhu D."/>
            <person name="Muzny D."/>
            <person name="Worley K."/>
            <person name="Gibbs R."/>
        </authorList>
    </citation>
    <scope>NUCLEOTIDE SEQUENCE [LARGE SCALE GENOMIC DNA]</scope>
    <source>
        <strain evidence="1 2">DSM 17361</strain>
    </source>
</reference>
<sequence>MNLYGQILISNKANNQGQLVGSNKAPDNQEWVDRFFRLHPFFFLLPCVHTRLTATSSDKPKQT</sequence>
<name>D1PTX9_9BACT</name>
<proteinExistence type="predicted"/>
<dbReference type="Proteomes" id="UP000003160">
    <property type="component" value="Unassembled WGS sequence"/>
</dbReference>
<accession>D1PTX9</accession>
<evidence type="ECO:0000313" key="2">
    <source>
        <dbReference type="Proteomes" id="UP000003160"/>
    </source>
</evidence>
<gene>
    <name evidence="1" type="ORF">HMPREF0645_0414</name>
</gene>
<protein>
    <submittedName>
        <fullName evidence="1">Uncharacterized protein</fullName>
    </submittedName>
</protein>
<dbReference type="EMBL" id="ACKS01000020">
    <property type="protein sequence ID" value="EFA45187.1"/>
    <property type="molecule type" value="Genomic_DNA"/>
</dbReference>
<comment type="caution">
    <text evidence="1">The sequence shown here is derived from an EMBL/GenBank/DDBJ whole genome shotgun (WGS) entry which is preliminary data.</text>
</comment>
<dbReference type="AlphaFoldDB" id="D1PTX9"/>
<dbReference type="HOGENOM" id="CLU_2882100_0_0_10"/>